<proteinExistence type="predicted"/>
<name>A0A165FDW9_EXIGL</name>
<feature type="domain" description="PH" evidence="1">
    <location>
        <begin position="7"/>
        <end position="105"/>
    </location>
</feature>
<dbReference type="AlphaFoldDB" id="A0A165FDW9"/>
<gene>
    <name evidence="2" type="ORF">EXIGLDRAFT_722212</name>
</gene>
<accession>A0A165FDW9</accession>
<protein>
    <recommendedName>
        <fullName evidence="1">PH domain-containing protein</fullName>
    </recommendedName>
</protein>
<dbReference type="Proteomes" id="UP000077266">
    <property type="component" value="Unassembled WGS sequence"/>
</dbReference>
<dbReference type="InterPro" id="IPR036936">
    <property type="entry name" value="CRIB_dom_sf"/>
</dbReference>
<dbReference type="PROSITE" id="PS50003">
    <property type="entry name" value="PH_DOMAIN"/>
    <property type="match status" value="1"/>
</dbReference>
<dbReference type="Pfam" id="PF00786">
    <property type="entry name" value="PBD"/>
    <property type="match status" value="1"/>
</dbReference>
<evidence type="ECO:0000313" key="3">
    <source>
        <dbReference type="Proteomes" id="UP000077266"/>
    </source>
</evidence>
<dbReference type="Gene3D" id="3.90.810.10">
    <property type="entry name" value="CRIB domain"/>
    <property type="match status" value="1"/>
</dbReference>
<dbReference type="SMART" id="SM00233">
    <property type="entry name" value="PH"/>
    <property type="match status" value="1"/>
</dbReference>
<keyword evidence="3" id="KW-1185">Reference proteome</keyword>
<reference evidence="2 3" key="1">
    <citation type="journal article" date="2016" name="Mol. Biol. Evol.">
        <title>Comparative Genomics of Early-Diverging Mushroom-Forming Fungi Provides Insights into the Origins of Lignocellulose Decay Capabilities.</title>
        <authorList>
            <person name="Nagy L.G."/>
            <person name="Riley R."/>
            <person name="Tritt A."/>
            <person name="Adam C."/>
            <person name="Daum C."/>
            <person name="Floudas D."/>
            <person name="Sun H."/>
            <person name="Yadav J.S."/>
            <person name="Pangilinan J."/>
            <person name="Larsson K.H."/>
            <person name="Matsuura K."/>
            <person name="Barry K."/>
            <person name="Labutti K."/>
            <person name="Kuo R."/>
            <person name="Ohm R.A."/>
            <person name="Bhattacharya S.S."/>
            <person name="Shirouzu T."/>
            <person name="Yoshinaga Y."/>
            <person name="Martin F.M."/>
            <person name="Grigoriev I.V."/>
            <person name="Hibbett D.S."/>
        </authorList>
    </citation>
    <scope>NUCLEOTIDE SEQUENCE [LARGE SCALE GENOMIC DNA]</scope>
    <source>
        <strain evidence="2 3">HHB12029</strain>
    </source>
</reference>
<dbReference type="InterPro" id="IPR000095">
    <property type="entry name" value="CRIB_dom"/>
</dbReference>
<sequence>MSSSESNVIRTGWATVKRNGLLAFLTWPRRFIVLGDKTLAIRKSESGAARGLVDLNDIAKVERLDNVSKPYCILLETKNSRRFCINLSSDTEVYDWMDDIYARSPLRQGDPTNFVHHQHATFDPNSGKFVGLPSEWGGSLNGQQQQAH</sequence>
<evidence type="ECO:0000313" key="2">
    <source>
        <dbReference type="EMBL" id="KZV88833.1"/>
    </source>
</evidence>
<dbReference type="InterPro" id="IPR001849">
    <property type="entry name" value="PH_domain"/>
</dbReference>
<dbReference type="STRING" id="1314781.A0A165FDW9"/>
<dbReference type="InterPro" id="IPR011993">
    <property type="entry name" value="PH-like_dom_sf"/>
</dbReference>
<dbReference type="OrthoDB" id="248923at2759"/>
<dbReference type="InParanoid" id="A0A165FDW9"/>
<dbReference type="SUPFAM" id="SSF50729">
    <property type="entry name" value="PH domain-like"/>
    <property type="match status" value="1"/>
</dbReference>
<dbReference type="Gene3D" id="2.30.29.30">
    <property type="entry name" value="Pleckstrin-homology domain (PH domain)/Phosphotyrosine-binding domain (PTB)"/>
    <property type="match status" value="1"/>
</dbReference>
<organism evidence="2 3">
    <name type="scientific">Exidia glandulosa HHB12029</name>
    <dbReference type="NCBI Taxonomy" id="1314781"/>
    <lineage>
        <taxon>Eukaryota</taxon>
        <taxon>Fungi</taxon>
        <taxon>Dikarya</taxon>
        <taxon>Basidiomycota</taxon>
        <taxon>Agaricomycotina</taxon>
        <taxon>Agaricomycetes</taxon>
        <taxon>Auriculariales</taxon>
        <taxon>Exidiaceae</taxon>
        <taxon>Exidia</taxon>
    </lineage>
</organism>
<evidence type="ECO:0000259" key="1">
    <source>
        <dbReference type="PROSITE" id="PS50003"/>
    </source>
</evidence>
<dbReference type="EMBL" id="KV426089">
    <property type="protein sequence ID" value="KZV88833.1"/>
    <property type="molecule type" value="Genomic_DNA"/>
</dbReference>
<dbReference type="Pfam" id="PF00169">
    <property type="entry name" value="PH"/>
    <property type="match status" value="1"/>
</dbReference>